<proteinExistence type="predicted"/>
<evidence type="ECO:0000313" key="2">
    <source>
        <dbReference type="Proteomes" id="UP000823749"/>
    </source>
</evidence>
<accession>A0AAV6JJN1</accession>
<comment type="caution">
    <text evidence="1">The sequence shown here is derived from an EMBL/GenBank/DDBJ whole genome shotgun (WGS) entry which is preliminary data.</text>
</comment>
<organism evidence="1 2">
    <name type="scientific">Rhododendron griersonianum</name>
    <dbReference type="NCBI Taxonomy" id="479676"/>
    <lineage>
        <taxon>Eukaryota</taxon>
        <taxon>Viridiplantae</taxon>
        <taxon>Streptophyta</taxon>
        <taxon>Embryophyta</taxon>
        <taxon>Tracheophyta</taxon>
        <taxon>Spermatophyta</taxon>
        <taxon>Magnoliopsida</taxon>
        <taxon>eudicotyledons</taxon>
        <taxon>Gunneridae</taxon>
        <taxon>Pentapetalae</taxon>
        <taxon>asterids</taxon>
        <taxon>Ericales</taxon>
        <taxon>Ericaceae</taxon>
        <taxon>Ericoideae</taxon>
        <taxon>Rhodoreae</taxon>
        <taxon>Rhododendron</taxon>
    </lineage>
</organism>
<gene>
    <name evidence="1" type="ORF">RHGRI_021216</name>
</gene>
<dbReference type="EMBL" id="JACTNZ010000007">
    <property type="protein sequence ID" value="KAG5541302.1"/>
    <property type="molecule type" value="Genomic_DNA"/>
</dbReference>
<reference evidence="1" key="1">
    <citation type="submission" date="2020-08" db="EMBL/GenBank/DDBJ databases">
        <title>Plant Genome Project.</title>
        <authorList>
            <person name="Zhang R.-G."/>
        </authorList>
    </citation>
    <scope>NUCLEOTIDE SEQUENCE</scope>
    <source>
        <strain evidence="1">WSP0</strain>
        <tissue evidence="1">Leaf</tissue>
    </source>
</reference>
<dbReference type="Proteomes" id="UP000823749">
    <property type="component" value="Chromosome 7"/>
</dbReference>
<name>A0AAV6JJN1_9ERIC</name>
<protein>
    <submittedName>
        <fullName evidence="1">Uncharacterized protein</fullName>
    </submittedName>
</protein>
<keyword evidence="2" id="KW-1185">Reference proteome</keyword>
<sequence>MMEVNYGRIRVSSALAAGAWAIRVACAMTVACGTQNFIIESDSLKDITMVNGERAMEWEGQTILQDAKIFAQDRS</sequence>
<evidence type="ECO:0000313" key="1">
    <source>
        <dbReference type="EMBL" id="KAG5541302.1"/>
    </source>
</evidence>
<dbReference type="AlphaFoldDB" id="A0AAV6JJN1"/>